<organism evidence="2">
    <name type="scientific">Ochrobactrum phage ORM_20</name>
    <dbReference type="NCBI Taxonomy" id="2985243"/>
    <lineage>
        <taxon>Viruses</taxon>
    </lineage>
</organism>
<dbReference type="EMBL" id="OX359470">
    <property type="protein sequence ID" value="CAI3971079.1"/>
    <property type="molecule type" value="Genomic_DNA"/>
</dbReference>
<keyword evidence="2" id="KW-0255">Endonuclease</keyword>
<reference evidence="2" key="1">
    <citation type="submission" date="2022-10" db="EMBL/GenBank/DDBJ databases">
        <authorList>
            <person name="Meaden S."/>
        </authorList>
    </citation>
    <scope>NUCLEOTIDE SEQUENCE</scope>
</reference>
<protein>
    <submittedName>
        <fullName evidence="2">Homing endonuclease</fullName>
    </submittedName>
</protein>
<keyword evidence="2" id="KW-0540">Nuclease</keyword>
<feature type="region of interest" description="Disordered" evidence="1">
    <location>
        <begin position="195"/>
        <end position="237"/>
    </location>
</feature>
<evidence type="ECO:0000313" key="2">
    <source>
        <dbReference type="EMBL" id="CAI3971079.1"/>
    </source>
</evidence>
<sequence length="237" mass="27846">MSSKTINDKKPYCVYFTVYKGDKLPPFYIGYSTVRKVNYGYNGSASSKKYKEIWEEERKFNRHLFKTKILKTFSTVQEAMDYETELQSHFEVHRSPLFINMAVTSRNFKPKMATLLGVKRSKESRQKQKETIRNRSELEKKIVSENVSKGLKTEKFRLGILKKAEKMRGRKMKPETIERRKEVYATMDYKPIVEKRLRTRAAKTPEQKELERQRRSAAQKARRAADRAARAAAQSQA</sequence>
<dbReference type="GO" id="GO:0004519">
    <property type="term" value="F:endonuclease activity"/>
    <property type="evidence" value="ECO:0007669"/>
    <property type="project" value="UniProtKB-KW"/>
</dbReference>
<evidence type="ECO:0000256" key="1">
    <source>
        <dbReference type="SAM" id="MobiDB-lite"/>
    </source>
</evidence>
<name>A0A9N6ZG82_9VIRU</name>
<proteinExistence type="predicted"/>
<accession>A0A9N6ZG82</accession>
<feature type="compositionally biased region" description="Basic and acidic residues" evidence="1">
    <location>
        <begin position="203"/>
        <end position="214"/>
    </location>
</feature>
<keyword evidence="2" id="KW-0378">Hydrolase</keyword>
<gene>
    <name evidence="2" type="ORF">ORM20_00025</name>
</gene>